<keyword evidence="3" id="KW-1185">Reference proteome</keyword>
<proteinExistence type="predicted"/>
<dbReference type="STRING" id="1679170.AC625_12655"/>
<protein>
    <recommendedName>
        <fullName evidence="1">Penicillin-binding protein transpeptidase domain-containing protein</fullName>
    </recommendedName>
</protein>
<organism evidence="2 3">
    <name type="scientific">Peribacillus loiseleuriae</name>
    <dbReference type="NCBI Taxonomy" id="1679170"/>
    <lineage>
        <taxon>Bacteria</taxon>
        <taxon>Bacillati</taxon>
        <taxon>Bacillota</taxon>
        <taxon>Bacilli</taxon>
        <taxon>Bacillales</taxon>
        <taxon>Bacillaceae</taxon>
        <taxon>Peribacillus</taxon>
    </lineage>
</organism>
<evidence type="ECO:0000313" key="2">
    <source>
        <dbReference type="EMBL" id="KMY50243.1"/>
    </source>
</evidence>
<dbReference type="PATRIC" id="fig|1679170.3.peg.2888"/>
<accession>A0A0K9GUE2</accession>
<comment type="caution">
    <text evidence="2">The sequence shown here is derived from an EMBL/GenBank/DDBJ whole genome shotgun (WGS) entry which is preliminary data.</text>
</comment>
<dbReference type="Gene3D" id="3.40.710.10">
    <property type="entry name" value="DD-peptidase/beta-lactamase superfamily"/>
    <property type="match status" value="1"/>
</dbReference>
<name>A0A0K9GUE2_9BACI</name>
<dbReference type="InterPro" id="IPR001460">
    <property type="entry name" value="PCN-bd_Tpept"/>
</dbReference>
<dbReference type="InterPro" id="IPR012338">
    <property type="entry name" value="Beta-lactam/transpept-like"/>
</dbReference>
<dbReference type="AlphaFoldDB" id="A0A0K9GUE2"/>
<feature type="domain" description="Penicillin-binding protein transpeptidase" evidence="1">
    <location>
        <begin position="11"/>
        <end position="105"/>
    </location>
</feature>
<dbReference type="Proteomes" id="UP000037146">
    <property type="component" value="Unassembled WGS sequence"/>
</dbReference>
<dbReference type="SUPFAM" id="SSF56601">
    <property type="entry name" value="beta-lactamase/transpeptidase-like"/>
    <property type="match status" value="1"/>
</dbReference>
<dbReference type="Pfam" id="PF00905">
    <property type="entry name" value="Transpeptidase"/>
    <property type="match status" value="1"/>
</dbReference>
<evidence type="ECO:0000313" key="3">
    <source>
        <dbReference type="Proteomes" id="UP000037146"/>
    </source>
</evidence>
<dbReference type="GO" id="GO:0008658">
    <property type="term" value="F:penicillin binding"/>
    <property type="evidence" value="ECO:0007669"/>
    <property type="project" value="InterPro"/>
</dbReference>
<gene>
    <name evidence="2" type="ORF">AC625_12655</name>
</gene>
<evidence type="ECO:0000259" key="1">
    <source>
        <dbReference type="Pfam" id="PF00905"/>
    </source>
</evidence>
<sequence>MAGKQYARDGKTGKMKFNDFALGNMTTSYTMGSVVTGATTLTGYETDAINPGQSMVDAPINIKGSPQKRSWKYMGMINNLTALKQSSDVYMFKTAIKIGEGEYRNNQL</sequence>
<reference evidence="3" key="1">
    <citation type="submission" date="2015-07" db="EMBL/GenBank/DDBJ databases">
        <title>Genome sequencing project for genomic taxonomy and phylogenomics of Bacillus-like bacteria.</title>
        <authorList>
            <person name="Liu B."/>
            <person name="Wang J."/>
            <person name="Zhu Y."/>
            <person name="Liu G."/>
            <person name="Chen Q."/>
            <person name="Chen Z."/>
            <person name="Lan J."/>
            <person name="Che J."/>
            <person name="Ge C."/>
            <person name="Shi H."/>
            <person name="Pan Z."/>
            <person name="Liu X."/>
        </authorList>
    </citation>
    <scope>NUCLEOTIDE SEQUENCE [LARGE SCALE GENOMIC DNA]</scope>
    <source>
        <strain evidence="3">FJAT-27997</strain>
    </source>
</reference>
<dbReference type="EMBL" id="LFZW01000001">
    <property type="protein sequence ID" value="KMY50243.1"/>
    <property type="molecule type" value="Genomic_DNA"/>
</dbReference>